<feature type="transmembrane region" description="Helical" evidence="1">
    <location>
        <begin position="65"/>
        <end position="83"/>
    </location>
</feature>
<feature type="domain" description="Major facilitator superfamily (MFS) profile" evidence="2">
    <location>
        <begin position="1"/>
        <end position="397"/>
    </location>
</feature>
<dbReference type="InterPro" id="IPR036259">
    <property type="entry name" value="MFS_trans_sf"/>
</dbReference>
<feature type="transmembrane region" description="Helical" evidence="1">
    <location>
        <begin position="282"/>
        <end position="301"/>
    </location>
</feature>
<dbReference type="EMBL" id="HF571520">
    <property type="protein sequence ID" value="CCQ34864.1"/>
    <property type="molecule type" value="Genomic_DNA"/>
</dbReference>
<feature type="transmembrane region" description="Helical" evidence="1">
    <location>
        <begin position="155"/>
        <end position="175"/>
    </location>
</feature>
<proteinExistence type="predicted"/>
<dbReference type="PANTHER" id="PTHR43129:SF1">
    <property type="entry name" value="FOSMIDOMYCIN RESISTANCE PROTEIN"/>
    <property type="match status" value="1"/>
</dbReference>
<evidence type="ECO:0000256" key="1">
    <source>
        <dbReference type="SAM" id="Phobius"/>
    </source>
</evidence>
<feature type="transmembrane region" description="Helical" evidence="1">
    <location>
        <begin position="374"/>
        <end position="395"/>
    </location>
</feature>
<feature type="transmembrane region" description="Helical" evidence="1">
    <location>
        <begin position="36"/>
        <end position="58"/>
    </location>
</feature>
<evidence type="ECO:0000313" key="3">
    <source>
        <dbReference type="EMBL" id="CCQ34864.1"/>
    </source>
</evidence>
<dbReference type="InterPro" id="IPR011701">
    <property type="entry name" value="MFS"/>
</dbReference>
<dbReference type="GO" id="GO:0005886">
    <property type="term" value="C:plasma membrane"/>
    <property type="evidence" value="ECO:0007669"/>
    <property type="project" value="TreeGrafter"/>
</dbReference>
<feature type="transmembrane region" description="Helical" evidence="1">
    <location>
        <begin position="344"/>
        <end position="368"/>
    </location>
</feature>
<keyword evidence="4" id="KW-1185">Reference proteome</keyword>
<protein>
    <submittedName>
        <fullName evidence="3">Major facilitator superfamily MFS_1, putative phosphoglycerate transporter</fullName>
    </submittedName>
</protein>
<gene>
    <name evidence="3" type="ORF">HTIA_2762</name>
</gene>
<name>S6CV24_9EURY</name>
<sequence>MSLVGGSHVVNHMYFMLLPPIFGALKADLGVSDPQAGAALGLVGVVVTALQLPLGYVADAYSRTAVLGLSLSMGALGAALTATATSYPWLLVAAAVTGLGIAGHHPAHYPLLAAATDPSTRGRAYSVHGFTGVLGFAAPPAIVGGASALGFDWRVAIGAIAAVGGIYGVVCLMTFRRAVSTDVTHPDPDQRPEDGLDVAAVPSRAARWFQSVLSSPAFVLLGILWFLTSVAAWGIKAYTAPLLSGTYGVADGTANLVVAAMLTTGALLIFLGGWLSDRVSAGAVLLVGYVALIGVAGLLAWGALPTVAALGVVLVLSATVDGSRPARAKLADALSAEGDVGKNFGLLTIGISGGGAVAPPAFGVVLGWTSIETVFGIIAGVGVLAVAMTLVVVSVGEQSLDGSTQPAK</sequence>
<keyword evidence="1" id="KW-0812">Transmembrane</keyword>
<dbReference type="PANTHER" id="PTHR43129">
    <property type="entry name" value="FOSMIDOMYCIN RESISTANCE PROTEIN"/>
    <property type="match status" value="1"/>
</dbReference>
<dbReference type="HOGENOM" id="CLU_052485_1_0_2"/>
<dbReference type="SUPFAM" id="SSF103473">
    <property type="entry name" value="MFS general substrate transporter"/>
    <property type="match status" value="1"/>
</dbReference>
<evidence type="ECO:0000313" key="4">
    <source>
        <dbReference type="Proteomes" id="UP000015381"/>
    </source>
</evidence>
<dbReference type="PROSITE" id="PS50850">
    <property type="entry name" value="MFS"/>
    <property type="match status" value="1"/>
</dbReference>
<dbReference type="Proteomes" id="UP000015381">
    <property type="component" value="Chromosome I"/>
</dbReference>
<feature type="transmembrane region" description="Helical" evidence="1">
    <location>
        <begin position="255"/>
        <end position="275"/>
    </location>
</feature>
<dbReference type="KEGG" id="hti:HTIA_2762"/>
<accession>S6CV24</accession>
<dbReference type="PATRIC" id="fig|1033806.12.peg.2748"/>
<reference evidence="3 4" key="1">
    <citation type="journal article" date="2014" name="Environ. Microbiol.">
        <title>Halorhabdus tiamatea: proteogenomics and glycosidase activity measurements identify the first cultivated euryarchaeon from a deep-sea anoxic brine lake as potential polysaccharide degrader.</title>
        <authorList>
            <person name="Werner J."/>
            <person name="Ferrer M."/>
            <person name="Michel G."/>
            <person name="Mann A.J."/>
            <person name="Huang S."/>
            <person name="Juarez S."/>
            <person name="Ciordia S."/>
            <person name="Albar J.P."/>
            <person name="Alcaide M."/>
            <person name="La Cono V."/>
            <person name="Yakimov M.M."/>
            <person name="Antunes A."/>
            <person name="Taborda M."/>
            <person name="Da Costa M.S."/>
            <person name="Amann R.I."/>
            <person name="Gloeckner F.O."/>
            <person name="Golyshina O.V."/>
            <person name="Golyshin P.N."/>
            <person name="Teeling H."/>
        </authorList>
    </citation>
    <scope>NUCLEOTIDE SEQUENCE [LARGE SCALE GENOMIC DNA]</scope>
    <source>
        <strain evidence="4">SARL4B</strain>
    </source>
</reference>
<dbReference type="Gene3D" id="1.20.1250.20">
    <property type="entry name" value="MFS general substrate transporter like domains"/>
    <property type="match status" value="2"/>
</dbReference>
<keyword evidence="1" id="KW-0472">Membrane</keyword>
<evidence type="ECO:0000259" key="2">
    <source>
        <dbReference type="PROSITE" id="PS50850"/>
    </source>
</evidence>
<organism evidence="3 4">
    <name type="scientific">Halorhabdus tiamatea SARL4B</name>
    <dbReference type="NCBI Taxonomy" id="1033806"/>
    <lineage>
        <taxon>Archaea</taxon>
        <taxon>Methanobacteriati</taxon>
        <taxon>Methanobacteriota</taxon>
        <taxon>Stenosarchaea group</taxon>
        <taxon>Halobacteria</taxon>
        <taxon>Halobacteriales</taxon>
        <taxon>Haloarculaceae</taxon>
        <taxon>Halorhabdus</taxon>
    </lineage>
</organism>
<dbReference type="GO" id="GO:0022857">
    <property type="term" value="F:transmembrane transporter activity"/>
    <property type="evidence" value="ECO:0007669"/>
    <property type="project" value="InterPro"/>
</dbReference>
<dbReference type="InterPro" id="IPR020846">
    <property type="entry name" value="MFS_dom"/>
</dbReference>
<keyword evidence="1" id="KW-1133">Transmembrane helix</keyword>
<dbReference type="AlphaFoldDB" id="S6CV24"/>
<dbReference type="Pfam" id="PF07690">
    <property type="entry name" value="MFS_1"/>
    <property type="match status" value="1"/>
</dbReference>
<feature type="transmembrane region" description="Helical" evidence="1">
    <location>
        <begin position="217"/>
        <end position="235"/>
    </location>
</feature>
<feature type="transmembrane region" description="Helical" evidence="1">
    <location>
        <begin position="89"/>
        <end position="112"/>
    </location>
</feature>
<feature type="transmembrane region" description="Helical" evidence="1">
    <location>
        <begin position="124"/>
        <end position="143"/>
    </location>
</feature>